<comment type="caution">
    <text evidence="4">The sequence shown here is derived from an EMBL/GenBank/DDBJ whole genome shotgun (WGS) entry which is preliminary data.</text>
</comment>
<organism evidence="4 5">
    <name type="scientific">Cyanomargarita calcarea GSE-NOS-MK-12-04C</name>
    <dbReference type="NCBI Taxonomy" id="2839659"/>
    <lineage>
        <taxon>Bacteria</taxon>
        <taxon>Bacillati</taxon>
        <taxon>Cyanobacteriota</taxon>
        <taxon>Cyanophyceae</taxon>
        <taxon>Nostocales</taxon>
        <taxon>Cyanomargaritaceae</taxon>
        <taxon>Cyanomargarita</taxon>
    </lineage>
</organism>
<reference evidence="4" key="2">
    <citation type="journal article" date="2022" name="Microbiol. Resour. Announc.">
        <title>Metagenome Sequencing to Explore Phylogenomics of Terrestrial Cyanobacteria.</title>
        <authorList>
            <person name="Ward R.D."/>
            <person name="Stajich J.E."/>
            <person name="Johansen J.R."/>
            <person name="Huntemann M."/>
            <person name="Clum A."/>
            <person name="Foster B."/>
            <person name="Foster B."/>
            <person name="Roux S."/>
            <person name="Palaniappan K."/>
            <person name="Varghese N."/>
            <person name="Mukherjee S."/>
            <person name="Reddy T.B.K."/>
            <person name="Daum C."/>
            <person name="Copeland A."/>
            <person name="Chen I.A."/>
            <person name="Ivanova N.N."/>
            <person name="Kyrpides N.C."/>
            <person name="Shapiro N."/>
            <person name="Eloe-Fadrosh E.A."/>
            <person name="Pietrasiak N."/>
        </authorList>
    </citation>
    <scope>NUCLEOTIDE SEQUENCE</scope>
    <source>
        <strain evidence="4">GSE-NOS-MK-12-04C</strain>
    </source>
</reference>
<dbReference type="Gene3D" id="1.25.40.10">
    <property type="entry name" value="Tetratricopeptide repeat domain"/>
    <property type="match status" value="1"/>
</dbReference>
<keyword evidence="1" id="KW-0677">Repeat</keyword>
<accession>A0A951QRM9</accession>
<reference evidence="4" key="1">
    <citation type="submission" date="2021-05" db="EMBL/GenBank/DDBJ databases">
        <authorList>
            <person name="Pietrasiak N."/>
            <person name="Ward R."/>
            <person name="Stajich J.E."/>
            <person name="Kurbessoian T."/>
        </authorList>
    </citation>
    <scope>NUCLEOTIDE SEQUENCE</scope>
    <source>
        <strain evidence="4">GSE-NOS-MK-12-04C</strain>
    </source>
</reference>
<dbReference type="InterPro" id="IPR051685">
    <property type="entry name" value="Ycf3/AcsC/BcsC/TPR_MFPF"/>
</dbReference>
<gene>
    <name evidence="4" type="ORF">KME60_26730</name>
</gene>
<dbReference type="PANTHER" id="PTHR44943">
    <property type="entry name" value="CELLULOSE SYNTHASE OPERON PROTEIN C"/>
    <property type="match status" value="1"/>
</dbReference>
<dbReference type="NCBIfam" id="NF047558">
    <property type="entry name" value="TPR_END_plus"/>
    <property type="match status" value="1"/>
</dbReference>
<dbReference type="SMART" id="SM00028">
    <property type="entry name" value="TPR"/>
    <property type="match status" value="2"/>
</dbReference>
<name>A0A951QRM9_9CYAN</name>
<keyword evidence="2 3" id="KW-0802">TPR repeat</keyword>
<proteinExistence type="predicted"/>
<dbReference type="Pfam" id="PF13181">
    <property type="entry name" value="TPR_8"/>
    <property type="match status" value="1"/>
</dbReference>
<dbReference type="Proteomes" id="UP000729701">
    <property type="component" value="Unassembled WGS sequence"/>
</dbReference>
<feature type="repeat" description="TPR" evidence="3">
    <location>
        <begin position="25"/>
        <end position="58"/>
    </location>
</feature>
<evidence type="ECO:0000313" key="4">
    <source>
        <dbReference type="EMBL" id="MBW4670922.1"/>
    </source>
</evidence>
<dbReference type="EMBL" id="JAHHGZ010000036">
    <property type="protein sequence ID" value="MBW4670922.1"/>
    <property type="molecule type" value="Genomic_DNA"/>
</dbReference>
<dbReference type="PANTHER" id="PTHR44943:SF8">
    <property type="entry name" value="TPR REPEAT-CONTAINING PROTEIN MJ0263"/>
    <property type="match status" value="1"/>
</dbReference>
<dbReference type="AlphaFoldDB" id="A0A951QRM9"/>
<evidence type="ECO:0000313" key="5">
    <source>
        <dbReference type="Proteomes" id="UP000729701"/>
    </source>
</evidence>
<dbReference type="InterPro" id="IPR011990">
    <property type="entry name" value="TPR-like_helical_dom_sf"/>
</dbReference>
<sequence>MRRIGCYEEALFSYEKAIKIKIDYSMAWFGCGHALRDLKRYHEAIYCYDKCLELQPDFHWVWYTKARYHTLEGNIDLALESLNEAIELIADRYTELAKTEPIFDALREDIRFQKLIPN</sequence>
<dbReference type="SUPFAM" id="SSF48452">
    <property type="entry name" value="TPR-like"/>
    <property type="match status" value="1"/>
</dbReference>
<protein>
    <submittedName>
        <fullName evidence="4">Tetratricopeptide repeat protein</fullName>
    </submittedName>
</protein>
<dbReference type="PROSITE" id="PS50005">
    <property type="entry name" value="TPR"/>
    <property type="match status" value="1"/>
</dbReference>
<evidence type="ECO:0000256" key="3">
    <source>
        <dbReference type="PROSITE-ProRule" id="PRU00339"/>
    </source>
</evidence>
<evidence type="ECO:0000256" key="1">
    <source>
        <dbReference type="ARBA" id="ARBA00022737"/>
    </source>
</evidence>
<dbReference type="InterPro" id="IPR019734">
    <property type="entry name" value="TPR_rpt"/>
</dbReference>
<dbReference type="Pfam" id="PF00515">
    <property type="entry name" value="TPR_1"/>
    <property type="match status" value="1"/>
</dbReference>
<evidence type="ECO:0000256" key="2">
    <source>
        <dbReference type="ARBA" id="ARBA00022803"/>
    </source>
</evidence>